<dbReference type="RefSeq" id="WP_007014087.1">
    <property type="nucleotide sequence ID" value="NZ_AGFM01000053.1"/>
</dbReference>
<dbReference type="Proteomes" id="UP000004030">
    <property type="component" value="Unassembled WGS sequence"/>
</dbReference>
<keyword evidence="2" id="KW-1185">Reference proteome</keyword>
<dbReference type="OrthoDB" id="7595624at2"/>
<dbReference type="PATRIC" id="fig|1088721.3.peg.3136"/>
<sequence length="71" mass="8136">MELKNQTDHIALLSLTMVGLLIKRLEELNQLDEPTRKHLHRLIDGVRKHADNHGIGELKVLFDNIDKSLST</sequence>
<evidence type="ECO:0000313" key="1">
    <source>
        <dbReference type="EMBL" id="EHJ59836.1"/>
    </source>
</evidence>
<accession>G6EFQ8</accession>
<dbReference type="EMBL" id="AGFM01000053">
    <property type="protein sequence ID" value="EHJ59836.1"/>
    <property type="molecule type" value="Genomic_DNA"/>
</dbReference>
<organism evidence="1 2">
    <name type="scientific">Novosphingobium pentaromativorans US6-1</name>
    <dbReference type="NCBI Taxonomy" id="1088721"/>
    <lineage>
        <taxon>Bacteria</taxon>
        <taxon>Pseudomonadati</taxon>
        <taxon>Pseudomonadota</taxon>
        <taxon>Alphaproteobacteria</taxon>
        <taxon>Sphingomonadales</taxon>
        <taxon>Sphingomonadaceae</taxon>
        <taxon>Novosphingobium</taxon>
    </lineage>
</organism>
<gene>
    <name evidence="1" type="ORF">NSU_3179</name>
</gene>
<dbReference type="AlphaFoldDB" id="G6EFQ8"/>
<name>G6EFQ8_9SPHN</name>
<evidence type="ECO:0000313" key="2">
    <source>
        <dbReference type="Proteomes" id="UP000004030"/>
    </source>
</evidence>
<reference evidence="1 2" key="1">
    <citation type="journal article" date="2012" name="J. Bacteriol.">
        <title>Genome sequence of benzo(a)pyrene-degrading bacterium Novosphingobium pentaromativorans US6-1.</title>
        <authorList>
            <person name="Luo Y.R."/>
            <person name="Kang S.G."/>
            <person name="Kim S.J."/>
            <person name="Kim M.R."/>
            <person name="Li N."/>
            <person name="Lee J.H."/>
            <person name="Kwon K.K."/>
        </authorList>
    </citation>
    <scope>NUCLEOTIDE SEQUENCE [LARGE SCALE GENOMIC DNA]</scope>
    <source>
        <strain evidence="1 2">US6-1</strain>
    </source>
</reference>
<comment type="caution">
    <text evidence="1">The sequence shown here is derived from an EMBL/GenBank/DDBJ whole genome shotgun (WGS) entry which is preliminary data.</text>
</comment>
<proteinExistence type="predicted"/>
<protein>
    <submittedName>
        <fullName evidence="1">Uncharacterized protein</fullName>
    </submittedName>
</protein>
<dbReference type="KEGG" id="npn:JI59_19690"/>